<organism evidence="8 10">
    <name type="scientific">Photobacterium damsela subsp. piscicida</name>
    <name type="common">Pasteurella piscicida</name>
    <dbReference type="NCBI Taxonomy" id="38294"/>
    <lineage>
        <taxon>Bacteria</taxon>
        <taxon>Pseudomonadati</taxon>
        <taxon>Pseudomonadota</taxon>
        <taxon>Gammaproteobacteria</taxon>
        <taxon>Vibrionales</taxon>
        <taxon>Vibrionaceae</taxon>
        <taxon>Photobacterium</taxon>
    </lineage>
</organism>
<feature type="binding site" evidence="5">
    <location>
        <position position="21"/>
    </location>
    <ligand>
        <name>Fe cation</name>
        <dbReference type="ChEBI" id="CHEBI:24875"/>
        <label>1</label>
    </ligand>
</feature>
<dbReference type="PANTHER" id="PTHR42988:SF2">
    <property type="entry name" value="CYCLIC NUCLEOTIDE PHOSPHODIESTERASE CBUA0032-RELATED"/>
    <property type="match status" value="1"/>
</dbReference>
<dbReference type="RefSeq" id="WP_086957534.1">
    <property type="nucleotide sequence ID" value="NZ_AP018045.1"/>
</dbReference>
<dbReference type="InterPro" id="IPR029052">
    <property type="entry name" value="Metallo-depent_PP-like"/>
</dbReference>
<keyword evidence="1 5" id="KW-0479">Metal-binding</keyword>
<dbReference type="Gene3D" id="3.60.21.10">
    <property type="match status" value="1"/>
</dbReference>
<evidence type="ECO:0000313" key="10">
    <source>
        <dbReference type="Proteomes" id="UP000516656"/>
    </source>
</evidence>
<name>A0A1V1V8X9_PHODP</name>
<feature type="binding site" evidence="5">
    <location>
        <position position="23"/>
    </location>
    <ligand>
        <name>AMP</name>
        <dbReference type="ChEBI" id="CHEBI:456215"/>
    </ligand>
</feature>
<feature type="binding site" evidence="5">
    <location>
        <position position="203"/>
    </location>
    <ligand>
        <name>Fe cation</name>
        <dbReference type="ChEBI" id="CHEBI:24875"/>
        <label>2</label>
    </ligand>
</feature>
<dbReference type="AlphaFoldDB" id="A0A1V1V8X9"/>
<feature type="binding site" evidence="5">
    <location>
        <position position="205"/>
    </location>
    <ligand>
        <name>AMP</name>
        <dbReference type="ChEBI" id="CHEBI:456215"/>
    </ligand>
</feature>
<dbReference type="SUPFAM" id="SSF56300">
    <property type="entry name" value="Metallo-dependent phosphatases"/>
    <property type="match status" value="1"/>
</dbReference>
<dbReference type="InterPro" id="IPR026575">
    <property type="entry name" value="GpdQ/CpdA-like"/>
</dbReference>
<evidence type="ECO:0000313" key="7">
    <source>
        <dbReference type="EMBL" id="BAX51852.1"/>
    </source>
</evidence>
<dbReference type="EMBL" id="CP061854">
    <property type="protein sequence ID" value="QOD56185.1"/>
    <property type="molecule type" value="Genomic_DNA"/>
</dbReference>
<keyword evidence="5" id="KW-0114">cAMP</keyword>
<gene>
    <name evidence="5 8" type="primary">cpdA</name>
    <name evidence="8" type="ORF">IC627_13305</name>
    <name evidence="7" type="ORF">PDPUS_1_00477</name>
</gene>
<feature type="binding site" evidence="5">
    <location>
        <begin position="93"/>
        <end position="94"/>
    </location>
    <ligand>
        <name>AMP</name>
        <dbReference type="ChEBI" id="CHEBI:456215"/>
    </ligand>
</feature>
<evidence type="ECO:0000256" key="5">
    <source>
        <dbReference type="HAMAP-Rule" id="MF_00905"/>
    </source>
</evidence>
<comment type="catalytic activity">
    <reaction evidence="5">
        <text>3',5'-cyclic AMP + H2O = AMP + H(+)</text>
        <dbReference type="Rhea" id="RHEA:25277"/>
        <dbReference type="ChEBI" id="CHEBI:15377"/>
        <dbReference type="ChEBI" id="CHEBI:15378"/>
        <dbReference type="ChEBI" id="CHEBI:58165"/>
        <dbReference type="ChEBI" id="CHEBI:456215"/>
        <dbReference type="EC" id="3.1.4.53"/>
    </reaction>
</comment>
<reference evidence="7" key="1">
    <citation type="journal article" date="2017" name="Genome Announc.">
        <title>Whole-Genome Sequence of Photobacterium damselae subsp. piscicida Strain 91-197, Isolated from Hybrid Striped Bass (Morone sp.) in the United States.</title>
        <authorList>
            <person name="Teru Y."/>
            <person name="Hikima J."/>
            <person name="Kono T."/>
            <person name="Sakai M."/>
            <person name="Takano T."/>
            <person name="Hawke J.P."/>
            <person name="Takeyama H."/>
            <person name="Aoki T."/>
        </authorList>
    </citation>
    <scope>NUCLEOTIDE SEQUENCE</scope>
    <source>
        <strain evidence="7">91-197</strain>
    </source>
</reference>
<dbReference type="InterPro" id="IPR050884">
    <property type="entry name" value="CNP_phosphodiesterase-III"/>
</dbReference>
<reference evidence="9" key="2">
    <citation type="submission" date="2017-05" db="EMBL/GenBank/DDBJ databases">
        <title>Whole genome sequence of fish pathogenic bacteria, Photobacterium damselae subsp. piscicida, strain 91-197, isolated from hybrid striped bass (Morone sp.) in USA.</title>
        <authorList>
            <person name="Teru Y."/>
            <person name="Hikima J."/>
            <person name="Kono T."/>
            <person name="Sakai M."/>
            <person name="Takano T."/>
            <person name="Hawke J.P."/>
            <person name="Takeyama H."/>
            <person name="Aoki T."/>
        </authorList>
    </citation>
    <scope>NUCLEOTIDE SEQUENCE [LARGE SCALE GENOMIC DNA]</scope>
    <source>
        <strain evidence="9">91-197</strain>
    </source>
</reference>
<dbReference type="Proteomes" id="UP000218676">
    <property type="component" value="Chromosome 1"/>
</dbReference>
<feature type="binding site" evidence="5">
    <location>
        <position position="93"/>
    </location>
    <ligand>
        <name>Fe cation</name>
        <dbReference type="ChEBI" id="CHEBI:24875"/>
        <label>2</label>
    </ligand>
</feature>
<dbReference type="CDD" id="cd07402">
    <property type="entry name" value="MPP_GpdQ"/>
    <property type="match status" value="1"/>
</dbReference>
<accession>A0A1V1V8X9</accession>
<feature type="binding site" evidence="5">
    <location>
        <position position="205"/>
    </location>
    <ligand>
        <name>Fe cation</name>
        <dbReference type="ChEBI" id="CHEBI:24875"/>
        <label>1</label>
    </ligand>
</feature>
<evidence type="ECO:0000313" key="8">
    <source>
        <dbReference type="EMBL" id="QOD56185.1"/>
    </source>
</evidence>
<dbReference type="EMBL" id="AP018045">
    <property type="protein sequence ID" value="BAX51852.1"/>
    <property type="molecule type" value="Genomic_DNA"/>
</dbReference>
<feature type="domain" description="Calcineurin-like phosphoesterase" evidence="6">
    <location>
        <begin position="16"/>
        <end position="206"/>
    </location>
</feature>
<evidence type="ECO:0000256" key="4">
    <source>
        <dbReference type="ARBA" id="ARBA00025742"/>
    </source>
</evidence>
<comment type="similarity">
    <text evidence="4 5">Belongs to the cyclic nucleotide phosphodiesterase class-III family.</text>
</comment>
<comment type="function">
    <text evidence="5">Hydrolyzes cAMP to 5'-AMP. Plays an important regulatory role in modulating the intracellular concentration of cAMP, thereby influencing cAMP-dependent processes.</text>
</comment>
<dbReference type="EC" id="3.1.4.53" evidence="5"/>
<dbReference type="HAMAP" id="MF_00905">
    <property type="entry name" value="cAMP_phosphodiest_CpdA"/>
    <property type="match status" value="1"/>
</dbReference>
<keyword evidence="5" id="KW-0547">Nucleotide-binding</keyword>
<dbReference type="InterPro" id="IPR004843">
    <property type="entry name" value="Calcineurin-like_PHP"/>
</dbReference>
<comment type="cofactor">
    <cofactor evidence="5">
        <name>Fe(2+)</name>
        <dbReference type="ChEBI" id="CHEBI:29033"/>
    </cofactor>
    <text evidence="5">Binds 2 Fe(2+) ions per subunit.</text>
</comment>
<evidence type="ECO:0000256" key="3">
    <source>
        <dbReference type="ARBA" id="ARBA00023004"/>
    </source>
</evidence>
<dbReference type="InterPro" id="IPR046379">
    <property type="entry name" value="cAMP_phosphodiest_CpdA"/>
</dbReference>
<dbReference type="GO" id="GO:0004115">
    <property type="term" value="F:3',5'-cyclic-AMP phosphodiesterase activity"/>
    <property type="evidence" value="ECO:0007669"/>
    <property type="project" value="UniProtKB-UniRule"/>
</dbReference>
<dbReference type="GO" id="GO:0000166">
    <property type="term" value="F:nucleotide binding"/>
    <property type="evidence" value="ECO:0007669"/>
    <property type="project" value="UniProtKB-UniRule"/>
</dbReference>
<feature type="binding site" evidence="5">
    <location>
        <position position="23"/>
    </location>
    <ligand>
        <name>Fe cation</name>
        <dbReference type="ChEBI" id="CHEBI:24875"/>
        <label>1</label>
    </ligand>
</feature>
<evidence type="ECO:0000313" key="9">
    <source>
        <dbReference type="Proteomes" id="UP000218676"/>
    </source>
</evidence>
<feature type="binding site" evidence="5">
    <location>
        <position position="63"/>
    </location>
    <ligand>
        <name>Fe cation</name>
        <dbReference type="ChEBI" id="CHEBI:24875"/>
        <label>1</label>
    </ligand>
</feature>
<protein>
    <recommendedName>
        <fullName evidence="5">3',5'-cyclic adenosine monophosphate phosphodiesterase CpdA</fullName>
        <shortName evidence="5">3',5'-cyclic AMP phosphodiesterase</shortName>
        <shortName evidence="5">cAMP phosphodiesterase</shortName>
        <ecNumber evidence="5">3.1.4.53</ecNumber>
    </recommendedName>
</protein>
<reference evidence="8 10" key="3">
    <citation type="submission" date="2020-09" db="EMBL/GenBank/DDBJ databases">
        <title>Complete, closed and curated genome sequences of Photobacterium damselae subsp. piscicida isolates from Australia indicate localised evolution and additional plasmid-borne pathogenicity mechanisms.</title>
        <authorList>
            <person name="Baseggio L."/>
            <person name="Silayeva O."/>
            <person name="Buller N."/>
            <person name="Landos M."/>
            <person name="Engelstaedter J."/>
            <person name="Barnes A.C."/>
        </authorList>
    </citation>
    <scope>NUCLEOTIDE SEQUENCE [LARGE SCALE GENOMIC DNA]</scope>
    <source>
        <strain evidence="8 10">AS-16-0540-1</strain>
    </source>
</reference>
<keyword evidence="3 5" id="KW-0408">Iron</keyword>
<sequence length="275" mass="30751">MLTYSLPPRQSDSVVLLQITDTHLFANDAGSLLGVATKDSFHAVLAAIDHQARPFDAIIATGDISQDHSTESYQHFAQGIARWQQPCFWLPGNHDYQPSMKAVLPSPQIKPCEQVLLGEYWQMILLDSQVPGVPHGELRAEQLDMLDRALAAHSERHALVLLHHHPLAVGSAWLDQHQLHNADDFWQVLARYPTKVKSVLCGHIHQELDCMRQGVRVLATPSTCIQFLPDSDDFALDSKAPGWRYLELTPQGDVHTQIHRLANDQFAPDLNSAGY</sequence>
<proteinExistence type="inferred from homology"/>
<evidence type="ECO:0000256" key="1">
    <source>
        <dbReference type="ARBA" id="ARBA00022723"/>
    </source>
</evidence>
<dbReference type="Pfam" id="PF00149">
    <property type="entry name" value="Metallophos"/>
    <property type="match status" value="1"/>
</dbReference>
<feature type="binding site" evidence="5">
    <location>
        <position position="163"/>
    </location>
    <ligand>
        <name>Fe cation</name>
        <dbReference type="ChEBI" id="CHEBI:24875"/>
        <label>2</label>
    </ligand>
</feature>
<keyword evidence="2 5" id="KW-0378">Hydrolase</keyword>
<dbReference type="PANTHER" id="PTHR42988">
    <property type="entry name" value="PHOSPHOHYDROLASE"/>
    <property type="match status" value="1"/>
</dbReference>
<evidence type="ECO:0000256" key="2">
    <source>
        <dbReference type="ARBA" id="ARBA00022801"/>
    </source>
</evidence>
<feature type="binding site" evidence="5">
    <location>
        <position position="63"/>
    </location>
    <ligand>
        <name>Fe cation</name>
        <dbReference type="ChEBI" id="CHEBI:24875"/>
        <label>2</label>
    </ligand>
</feature>
<dbReference type="Proteomes" id="UP000516656">
    <property type="component" value="Chromosome 1"/>
</dbReference>
<dbReference type="GO" id="GO:0046872">
    <property type="term" value="F:metal ion binding"/>
    <property type="evidence" value="ECO:0007669"/>
    <property type="project" value="UniProtKB-UniRule"/>
</dbReference>
<feature type="binding site" evidence="5">
    <location>
        <position position="63"/>
    </location>
    <ligand>
        <name>AMP</name>
        <dbReference type="ChEBI" id="CHEBI:456215"/>
    </ligand>
</feature>
<evidence type="ECO:0000259" key="6">
    <source>
        <dbReference type="Pfam" id="PF00149"/>
    </source>
</evidence>
<dbReference type="NCBIfam" id="NF008359">
    <property type="entry name" value="PRK11148.1"/>
    <property type="match status" value="1"/>
</dbReference>